<proteinExistence type="predicted"/>
<evidence type="ECO:0000313" key="1">
    <source>
        <dbReference type="EMBL" id="CAH9131053.1"/>
    </source>
</evidence>
<dbReference type="AlphaFoldDB" id="A0AAV0F6A2"/>
<protein>
    <submittedName>
        <fullName evidence="1">Uncharacterized protein</fullName>
    </submittedName>
</protein>
<dbReference type="Proteomes" id="UP001152523">
    <property type="component" value="Unassembled WGS sequence"/>
</dbReference>
<dbReference type="EMBL" id="CAMAPF010000964">
    <property type="protein sequence ID" value="CAH9131053.1"/>
    <property type="molecule type" value="Genomic_DNA"/>
</dbReference>
<evidence type="ECO:0000313" key="2">
    <source>
        <dbReference type="Proteomes" id="UP001152523"/>
    </source>
</evidence>
<sequence length="142" mass="16008">MGAGESRPDVYSANRAVEEALKRVDLNSTKGYGQRKDKKMELAMELTWMKSYLINSKRTDHARKLANVWCPAIELLAGSCDESLLDNTQHLDAVIKKFASLRPKIQPFIVPTNECDHPPPSEPFTISNCHCECDHPPCSRRP</sequence>
<keyword evidence="2" id="KW-1185">Reference proteome</keyword>
<accession>A0AAV0F6A2</accession>
<gene>
    <name evidence="1" type="ORF">CEPIT_LOCUS31121</name>
</gene>
<name>A0AAV0F6A2_9ASTE</name>
<reference evidence="1" key="1">
    <citation type="submission" date="2022-07" db="EMBL/GenBank/DDBJ databases">
        <authorList>
            <person name="Macas J."/>
            <person name="Novak P."/>
            <person name="Neumann P."/>
        </authorList>
    </citation>
    <scope>NUCLEOTIDE SEQUENCE</scope>
</reference>
<organism evidence="1 2">
    <name type="scientific">Cuscuta epithymum</name>
    <dbReference type="NCBI Taxonomy" id="186058"/>
    <lineage>
        <taxon>Eukaryota</taxon>
        <taxon>Viridiplantae</taxon>
        <taxon>Streptophyta</taxon>
        <taxon>Embryophyta</taxon>
        <taxon>Tracheophyta</taxon>
        <taxon>Spermatophyta</taxon>
        <taxon>Magnoliopsida</taxon>
        <taxon>eudicotyledons</taxon>
        <taxon>Gunneridae</taxon>
        <taxon>Pentapetalae</taxon>
        <taxon>asterids</taxon>
        <taxon>lamiids</taxon>
        <taxon>Solanales</taxon>
        <taxon>Convolvulaceae</taxon>
        <taxon>Cuscuteae</taxon>
        <taxon>Cuscuta</taxon>
        <taxon>Cuscuta subgen. Cuscuta</taxon>
    </lineage>
</organism>
<comment type="caution">
    <text evidence="1">The sequence shown here is derived from an EMBL/GenBank/DDBJ whole genome shotgun (WGS) entry which is preliminary data.</text>
</comment>